<organism evidence="5">
    <name type="scientific">Mesocestoides corti</name>
    <name type="common">Flatworm</name>
    <dbReference type="NCBI Taxonomy" id="53468"/>
    <lineage>
        <taxon>Eukaryota</taxon>
        <taxon>Metazoa</taxon>
        <taxon>Spiralia</taxon>
        <taxon>Lophotrochozoa</taxon>
        <taxon>Platyhelminthes</taxon>
        <taxon>Cestoda</taxon>
        <taxon>Eucestoda</taxon>
        <taxon>Cyclophyllidea</taxon>
        <taxon>Mesocestoididae</taxon>
        <taxon>Mesocestoides</taxon>
    </lineage>
</organism>
<feature type="region of interest" description="Disordered" evidence="1">
    <location>
        <begin position="498"/>
        <end position="539"/>
    </location>
</feature>
<feature type="compositionally biased region" description="Basic and acidic residues" evidence="1">
    <location>
        <begin position="603"/>
        <end position="612"/>
    </location>
</feature>
<dbReference type="InterPro" id="IPR003595">
    <property type="entry name" value="Tyr_Pase_cat"/>
</dbReference>
<dbReference type="InterPro" id="IPR016130">
    <property type="entry name" value="Tyr_Pase_AS"/>
</dbReference>
<dbReference type="PROSITE" id="PS00383">
    <property type="entry name" value="TYR_PHOSPHATASE_1"/>
    <property type="match status" value="1"/>
</dbReference>
<dbReference type="CDD" id="cd00170">
    <property type="entry name" value="SEC14"/>
    <property type="match status" value="1"/>
</dbReference>
<feature type="compositionally biased region" description="Polar residues" evidence="1">
    <location>
        <begin position="589"/>
        <end position="600"/>
    </location>
</feature>
<feature type="compositionally biased region" description="Acidic residues" evidence="1">
    <location>
        <begin position="615"/>
        <end position="631"/>
    </location>
</feature>
<dbReference type="Pfam" id="PF00650">
    <property type="entry name" value="CRAL_TRIO"/>
    <property type="match status" value="1"/>
</dbReference>
<feature type="region of interest" description="Disordered" evidence="1">
    <location>
        <begin position="1114"/>
        <end position="1141"/>
    </location>
</feature>
<dbReference type="InterPro" id="IPR011074">
    <property type="entry name" value="CRAL/TRIO_N_dom"/>
</dbReference>
<dbReference type="InterPro" id="IPR001251">
    <property type="entry name" value="CRAL-TRIO_dom"/>
</dbReference>
<dbReference type="Gene3D" id="1.10.8.20">
    <property type="entry name" value="N-terminal domain of phosphatidylinositol transfer protein sec14p"/>
    <property type="match status" value="1"/>
</dbReference>
<feature type="domain" description="CRAL-TRIO" evidence="4">
    <location>
        <begin position="85"/>
        <end position="261"/>
    </location>
</feature>
<dbReference type="GO" id="GO:0004725">
    <property type="term" value="F:protein tyrosine phosphatase activity"/>
    <property type="evidence" value="ECO:0007669"/>
    <property type="project" value="InterPro"/>
</dbReference>
<dbReference type="InterPro" id="IPR036273">
    <property type="entry name" value="CRAL/TRIO_N_dom_sf"/>
</dbReference>
<protein>
    <submittedName>
        <fullName evidence="5">TYR_PHOSPHATASE_2 domain-containing protein</fullName>
    </submittedName>
</protein>
<sequence length="1141" mass="124747">MSVGDWSGDGAYPISSCLFTLSPEEKECVEEFLSCVSTSATTVDENQAFRFLAARKFNVQEAVEQFYSYEAFLRVEGITVVDPLEENVRRELLSGKFTILNDKDPAGARVAQLFVRLHRPTRSTHKAFLQSVIFQLNAVLRKETAVRNGLILIYDMTNAKYSNFDADLSKKLFNMLKSYYPIRLRRIIVLTAPLWFRAPFHLLRVFIKEELRDRVHVLRPSPGSRLASLSNPDPATAQREHFTWLSTALTETLNPNEMSSTTSPSIRRSSSVISAFFDASTINSNTSDNSGRSSSSISSASEAGEERSVSTPVFSNSPSGGSIEDEGLMSEIGCRSPNWDPFALSSSQSSDAESNCPRQNMDKGNNVQPNDEKDKRFEEKVSNRVIDVPFRDSGGTPTPPAIPKSVNLLNKESVEGGCLDTDLAVTPTLESSTLPYAYPGGKHFHNFAGTTSSTASSFYSSVSSSLSTNDESMILPSNASIATNWLPKQAPLASQDEFVGFEDSGSPGSSNTIRKEKRYKQAGTSPSPSHVVHPSGLIPSWALHRPSGPSIHVGPSQICEPSQQVADLQPIGILRAGEASLESHLPISTSQPFHVSQSPLIHQEPDSVKDQLDSSPEDNEEEFTESDDEEDSMKLDLDGLWMSTSQLLDHVTEMGANGLAEEYAAVCSIKNTDPCTAFKRPCNSSKNRYVDVTCLEHSRVQLRPHQRPPQSPFSASTSEKDSKTQKQSPVYIHANWVDSYRQKNAFICTQGPLQETAGDFWYMIWTYNAPAVVMITRCYESQRCKCFQYWPPVEGQTLHFTSISSSANSVVAVPMASGSGVGDSGVGTMTSVRKKPLFALARRSASEVSNSNKLVFELVHVSSQPGDDYTHTKLQLKNLKSGQSRIVDHYAFHSWPDHGVPSDSSALLELLSSVQTNYAATLHRELNYTTLYDTPIAPPPIVVHCSAGIGRTGTFIALDVSTKQLLELGVVNVPLTVARIRSQRSGCVQVSAQYIFVYRALIDFAVARGLVSPSHEDAVETALSQLTSPPRPPMFLPMDASLMSALAAGGVGDTAHFSTLMRFLRDKMTGSTAKCSGGDVEAPVAQQLVCCRAPNEPNREADGDRQATEVAEAVEPKIEESLPDNSKSPPTSGERPVVQLE</sequence>
<dbReference type="Gene3D" id="3.40.525.10">
    <property type="entry name" value="CRAL-TRIO lipid binding domain"/>
    <property type="match status" value="1"/>
</dbReference>
<evidence type="ECO:0000259" key="4">
    <source>
        <dbReference type="PROSITE" id="PS50191"/>
    </source>
</evidence>
<dbReference type="Gene3D" id="3.90.190.10">
    <property type="entry name" value="Protein tyrosine phosphatase superfamily"/>
    <property type="match status" value="1"/>
</dbReference>
<dbReference type="AlphaFoldDB" id="A0A5K3FGS1"/>
<evidence type="ECO:0000313" key="5">
    <source>
        <dbReference type="WBParaSite" id="MCU_007255-RA"/>
    </source>
</evidence>
<dbReference type="PANTHER" id="PTHR19134">
    <property type="entry name" value="RECEPTOR-TYPE TYROSINE-PROTEIN PHOSPHATASE"/>
    <property type="match status" value="1"/>
</dbReference>
<dbReference type="Pfam" id="PF00102">
    <property type="entry name" value="Y_phosphatase"/>
    <property type="match status" value="2"/>
</dbReference>
<dbReference type="SUPFAM" id="SSF46938">
    <property type="entry name" value="CRAL/TRIO N-terminal domain"/>
    <property type="match status" value="1"/>
</dbReference>
<dbReference type="InterPro" id="IPR050348">
    <property type="entry name" value="Protein-Tyr_Phosphatase"/>
</dbReference>
<dbReference type="SMART" id="SM00516">
    <property type="entry name" value="SEC14"/>
    <property type="match status" value="1"/>
</dbReference>
<reference evidence="5" key="1">
    <citation type="submission" date="2019-11" db="UniProtKB">
        <authorList>
            <consortium name="WormBaseParasite"/>
        </authorList>
    </citation>
    <scope>IDENTIFICATION</scope>
</reference>
<evidence type="ECO:0000256" key="1">
    <source>
        <dbReference type="SAM" id="MobiDB-lite"/>
    </source>
</evidence>
<dbReference type="PANTHER" id="PTHR19134:SF534">
    <property type="entry name" value="LD27988P"/>
    <property type="match status" value="1"/>
</dbReference>
<dbReference type="InterPro" id="IPR029021">
    <property type="entry name" value="Prot-tyrosine_phosphatase-like"/>
</dbReference>
<feature type="compositionally biased region" description="Low complexity" evidence="1">
    <location>
        <begin position="525"/>
        <end position="535"/>
    </location>
</feature>
<feature type="compositionally biased region" description="Polar residues" evidence="1">
    <location>
        <begin position="351"/>
        <end position="369"/>
    </location>
</feature>
<dbReference type="SMART" id="SM01100">
    <property type="entry name" value="CRAL_TRIO_N"/>
    <property type="match status" value="1"/>
</dbReference>
<accession>A0A5K3FGS1</accession>
<feature type="region of interest" description="Disordered" evidence="1">
    <location>
        <begin position="700"/>
        <end position="727"/>
    </location>
</feature>
<dbReference type="SMART" id="SM00194">
    <property type="entry name" value="PTPc"/>
    <property type="match status" value="1"/>
</dbReference>
<dbReference type="PROSITE" id="PS50191">
    <property type="entry name" value="CRAL_TRIO"/>
    <property type="match status" value="1"/>
</dbReference>
<dbReference type="InterPro" id="IPR036865">
    <property type="entry name" value="CRAL-TRIO_dom_sf"/>
</dbReference>
<evidence type="ECO:0000259" key="3">
    <source>
        <dbReference type="PROSITE" id="PS50056"/>
    </source>
</evidence>
<feature type="compositionally biased region" description="Low complexity" evidence="1">
    <location>
        <begin position="284"/>
        <end position="302"/>
    </location>
</feature>
<feature type="domain" description="Tyrosine specific protein phosphatases" evidence="3">
    <location>
        <begin position="908"/>
        <end position="995"/>
    </location>
</feature>
<name>A0A5K3FGS1_MESCO</name>
<dbReference type="InterPro" id="IPR000387">
    <property type="entry name" value="Tyr_Pase_dom"/>
</dbReference>
<dbReference type="PROSITE" id="PS50055">
    <property type="entry name" value="TYR_PHOSPHATASE_PTP"/>
    <property type="match status" value="1"/>
</dbReference>
<dbReference type="SUPFAM" id="SSF52799">
    <property type="entry name" value="(Phosphotyrosine protein) phosphatases II"/>
    <property type="match status" value="1"/>
</dbReference>
<dbReference type="InterPro" id="IPR000242">
    <property type="entry name" value="PTP_cat"/>
</dbReference>
<feature type="region of interest" description="Disordered" evidence="1">
    <location>
        <begin position="284"/>
        <end position="378"/>
    </location>
</feature>
<feature type="region of interest" description="Disordered" evidence="1">
    <location>
        <begin position="589"/>
        <end position="632"/>
    </location>
</feature>
<feature type="compositionally biased region" description="Polar residues" evidence="1">
    <location>
        <begin position="311"/>
        <end position="320"/>
    </location>
</feature>
<dbReference type="SUPFAM" id="SSF52087">
    <property type="entry name" value="CRAL/TRIO domain"/>
    <property type="match status" value="1"/>
</dbReference>
<feature type="domain" description="Tyrosine-protein phosphatase" evidence="2">
    <location>
        <begin position="659"/>
        <end position="1004"/>
    </location>
</feature>
<evidence type="ECO:0000259" key="2">
    <source>
        <dbReference type="PROSITE" id="PS50055"/>
    </source>
</evidence>
<proteinExistence type="predicted"/>
<dbReference type="PRINTS" id="PR00700">
    <property type="entry name" value="PRTYPHPHTASE"/>
</dbReference>
<dbReference type="PROSITE" id="PS50056">
    <property type="entry name" value="TYR_PHOSPHATASE_2"/>
    <property type="match status" value="1"/>
</dbReference>
<dbReference type="SMART" id="SM00404">
    <property type="entry name" value="PTPc_motif"/>
    <property type="match status" value="1"/>
</dbReference>
<dbReference type="WBParaSite" id="MCU_007255-RA">
    <property type="protein sequence ID" value="MCU_007255-RA"/>
    <property type="gene ID" value="MCU_007255"/>
</dbReference>